<dbReference type="Gene3D" id="3.30.420.150">
    <property type="entry name" value="Exopolyphosphatase. Domain 2"/>
    <property type="match status" value="1"/>
</dbReference>
<feature type="region of interest" description="Disordered" evidence="7">
    <location>
        <begin position="52"/>
        <end position="71"/>
    </location>
</feature>
<organism evidence="8 9">
    <name type="scientific">Mycoemilia scoparia</name>
    <dbReference type="NCBI Taxonomy" id="417184"/>
    <lineage>
        <taxon>Eukaryota</taxon>
        <taxon>Fungi</taxon>
        <taxon>Fungi incertae sedis</taxon>
        <taxon>Zoopagomycota</taxon>
        <taxon>Kickxellomycotina</taxon>
        <taxon>Kickxellomycetes</taxon>
        <taxon>Kickxellales</taxon>
        <taxon>Kickxellaceae</taxon>
        <taxon>Mycoemilia</taxon>
    </lineage>
</organism>
<dbReference type="EMBL" id="JANBPU010000183">
    <property type="protein sequence ID" value="KAJ1914723.1"/>
    <property type="molecule type" value="Genomic_DNA"/>
</dbReference>
<comment type="caution">
    <text evidence="8">The sequence shown here is derived from an EMBL/GenBank/DDBJ whole genome shotgun (WGS) entry which is preliminary data.</text>
</comment>
<dbReference type="GO" id="GO:0045134">
    <property type="term" value="F:UDP phosphatase activity"/>
    <property type="evidence" value="ECO:0007669"/>
    <property type="project" value="TreeGrafter"/>
</dbReference>
<dbReference type="Gene3D" id="3.30.420.40">
    <property type="match status" value="1"/>
</dbReference>
<dbReference type="EC" id="3.6.1.42" evidence="4"/>
<proteinExistence type="inferred from homology"/>
<keyword evidence="2 8" id="KW-0378">Hydrolase</keyword>
<evidence type="ECO:0000256" key="2">
    <source>
        <dbReference type="ARBA" id="ARBA00022801"/>
    </source>
</evidence>
<evidence type="ECO:0000313" key="8">
    <source>
        <dbReference type="EMBL" id="KAJ1914723.1"/>
    </source>
</evidence>
<keyword evidence="9" id="KW-1185">Reference proteome</keyword>
<evidence type="ECO:0000256" key="7">
    <source>
        <dbReference type="SAM" id="MobiDB-lite"/>
    </source>
</evidence>
<dbReference type="PANTHER" id="PTHR11782">
    <property type="entry name" value="ADENOSINE/GUANOSINE DIPHOSPHATASE"/>
    <property type="match status" value="1"/>
</dbReference>
<evidence type="ECO:0000256" key="1">
    <source>
        <dbReference type="ARBA" id="ARBA00009283"/>
    </source>
</evidence>
<dbReference type="PANTHER" id="PTHR11782:SF83">
    <property type="entry name" value="GUANOSINE-DIPHOSPHATASE"/>
    <property type="match status" value="1"/>
</dbReference>
<name>A0A9W7ZQW9_9FUNG</name>
<dbReference type="Proteomes" id="UP001150538">
    <property type="component" value="Unassembled WGS sequence"/>
</dbReference>
<evidence type="ECO:0000256" key="4">
    <source>
        <dbReference type="ARBA" id="ARBA00038903"/>
    </source>
</evidence>
<dbReference type="Pfam" id="PF01150">
    <property type="entry name" value="GDA1_CD39"/>
    <property type="match status" value="1"/>
</dbReference>
<comment type="similarity">
    <text evidence="1">Belongs to the GDA1/CD39 NTPase family.</text>
</comment>
<dbReference type="GO" id="GO:0005524">
    <property type="term" value="F:ATP binding"/>
    <property type="evidence" value="ECO:0007669"/>
    <property type="project" value="UniProtKB-KW"/>
</dbReference>
<feature type="binding site" evidence="6">
    <location>
        <begin position="283"/>
        <end position="287"/>
    </location>
    <ligand>
        <name>ATP</name>
        <dbReference type="ChEBI" id="CHEBI:30616"/>
    </ligand>
</feature>
<dbReference type="GO" id="GO:0004382">
    <property type="term" value="F:GDP phosphatase activity"/>
    <property type="evidence" value="ECO:0007669"/>
    <property type="project" value="UniProtKB-EC"/>
</dbReference>
<sequence length="586" mass="63776">MSLVCPVSANEEKGGFDPKNMEKFMKMLPGNKNGSDSSSSFMNMFKDKFINKNDDDKTDKVTEKRSKHHEHVKQKSYLLTPNTSSATTTTNACTKPAIVGRPLVQFVVVVDAGSTGSRVHIVKFNNCAKTPQAENEDYYKIEPGLSSYAADNNLQAAAESIRPLLMAAMKAVPPELHSSTPIAVKATAGLRLLPSSTSQHILDAVRAEIAQSTKFQIVKKDGVSIMSGDMEGVYSWWTVNMLLGNVPGYFNATNNNDGTSASVPEIGQGGKRSFTATTLEMGGASTQLTFKPDSTLNVPSKYIHQLKTENGQTHGLYMHSYLGYGQVEARNKAFRHIASQSKSQGGTGVVSSSCFGPGFASNTAPPTTSDSVTRNKSGSQSPRLPVTIVGRTNEAGRSSFDRCYQEIKPILNLNKPCFLNSSDSANNDITTKSCSFDGQFQPGLQQAHPNRIYMLSKFYDTLYPFIYPQTTLTIEYIKSVGQALCSSVGGSSSNDTKGMDEDKGLKQKLQSRKLKGPKNSVDKKMNKGLEKQLSNPYLCLDIVYLTALLLDGFKVDPKYELSMAETINGFRTGWVLGAAMDIVTTM</sequence>
<evidence type="ECO:0000256" key="3">
    <source>
        <dbReference type="ARBA" id="ARBA00037742"/>
    </source>
</evidence>
<comment type="function">
    <text evidence="3">After transfer of sugars to endogenous macromolecular acceptors, the enzyme converts nucleoside diphosphates to nucleoside monophosphates which in turn exit the Golgi lumen in a coupled antiporter reaction, allowing entry of additional nucleotide sugar from the cytosol.</text>
</comment>
<gene>
    <name evidence="8" type="primary">GDA1_3</name>
    <name evidence="8" type="ORF">H4219_004660</name>
</gene>
<dbReference type="GO" id="GO:0009134">
    <property type="term" value="P:nucleoside diphosphate catabolic process"/>
    <property type="evidence" value="ECO:0007669"/>
    <property type="project" value="TreeGrafter"/>
</dbReference>
<feature type="region of interest" description="Disordered" evidence="7">
    <location>
        <begin position="361"/>
        <end position="390"/>
    </location>
</feature>
<dbReference type="GO" id="GO:0017111">
    <property type="term" value="F:ribonucleoside triphosphate phosphatase activity"/>
    <property type="evidence" value="ECO:0007669"/>
    <property type="project" value="TreeGrafter"/>
</dbReference>
<reference evidence="8" key="1">
    <citation type="submission" date="2022-07" db="EMBL/GenBank/DDBJ databases">
        <title>Phylogenomic reconstructions and comparative analyses of Kickxellomycotina fungi.</title>
        <authorList>
            <person name="Reynolds N.K."/>
            <person name="Stajich J.E."/>
            <person name="Barry K."/>
            <person name="Grigoriev I.V."/>
            <person name="Crous P."/>
            <person name="Smith M.E."/>
        </authorList>
    </citation>
    <scope>NUCLEOTIDE SEQUENCE</scope>
    <source>
        <strain evidence="8">NBRC 100468</strain>
    </source>
</reference>
<evidence type="ECO:0000313" key="9">
    <source>
        <dbReference type="Proteomes" id="UP001150538"/>
    </source>
</evidence>
<dbReference type="GO" id="GO:0005794">
    <property type="term" value="C:Golgi apparatus"/>
    <property type="evidence" value="ECO:0007669"/>
    <property type="project" value="TreeGrafter"/>
</dbReference>
<protein>
    <recommendedName>
        <fullName evidence="4">guanosine-diphosphatase</fullName>
        <ecNumber evidence="4">3.6.1.42</ecNumber>
    </recommendedName>
</protein>
<keyword evidence="6" id="KW-0067">ATP-binding</keyword>
<dbReference type="GO" id="GO:0016020">
    <property type="term" value="C:membrane"/>
    <property type="evidence" value="ECO:0007669"/>
    <property type="project" value="TreeGrafter"/>
</dbReference>
<feature type="region of interest" description="Disordered" evidence="7">
    <location>
        <begin position="490"/>
        <end position="521"/>
    </location>
</feature>
<dbReference type="OrthoDB" id="6372431at2759"/>
<feature type="active site" description="Proton acceptor" evidence="5">
    <location>
        <position position="231"/>
    </location>
</feature>
<evidence type="ECO:0000256" key="5">
    <source>
        <dbReference type="PIRSR" id="PIRSR600407-1"/>
    </source>
</evidence>
<dbReference type="InterPro" id="IPR000407">
    <property type="entry name" value="GDA1_CD39_NTPase"/>
</dbReference>
<dbReference type="AlphaFoldDB" id="A0A9W7ZQW9"/>
<dbReference type="GO" id="GO:0006487">
    <property type="term" value="P:protein N-linked glycosylation"/>
    <property type="evidence" value="ECO:0007669"/>
    <property type="project" value="TreeGrafter"/>
</dbReference>
<feature type="compositionally biased region" description="Polar residues" evidence="7">
    <location>
        <begin position="361"/>
        <end position="382"/>
    </location>
</feature>
<feature type="compositionally biased region" description="Basic and acidic residues" evidence="7">
    <location>
        <begin position="52"/>
        <end position="64"/>
    </location>
</feature>
<accession>A0A9W7ZQW9</accession>
<evidence type="ECO:0000256" key="6">
    <source>
        <dbReference type="PIRSR" id="PIRSR600407-2"/>
    </source>
</evidence>
<keyword evidence="6" id="KW-0547">Nucleotide-binding</keyword>